<gene>
    <name evidence="2" type="ORF">CC78DRAFT_594620</name>
</gene>
<dbReference type="PANTHER" id="PTHR38788">
    <property type="entry name" value="CLR5 DOMAIN-CONTAINING PROTEIN"/>
    <property type="match status" value="1"/>
</dbReference>
<dbReference type="AlphaFoldDB" id="A0A9P4KDY9"/>
<keyword evidence="3" id="KW-1185">Reference proteome</keyword>
<comment type="caution">
    <text evidence="2">The sequence shown here is derived from an EMBL/GenBank/DDBJ whole genome shotgun (WGS) entry which is preliminary data.</text>
</comment>
<reference evidence="3" key="1">
    <citation type="journal article" date="2020" name="Stud. Mycol.">
        <title>101 Dothideomycetes genomes: A test case for predicting lifestyles and emergence of pathogens.</title>
        <authorList>
            <person name="Haridas S."/>
            <person name="Albert R."/>
            <person name="Binder M."/>
            <person name="Bloem J."/>
            <person name="LaButti K."/>
            <person name="Salamov A."/>
            <person name="Andreopoulos B."/>
            <person name="Baker S."/>
            <person name="Barry K."/>
            <person name="Bills G."/>
            <person name="Bluhm B."/>
            <person name="Cannon C."/>
            <person name="Castanera R."/>
            <person name="Culley D."/>
            <person name="Daum C."/>
            <person name="Ezra D."/>
            <person name="Gonzalez J."/>
            <person name="Henrissat B."/>
            <person name="Kuo A."/>
            <person name="Liang C."/>
            <person name="Lipzen A."/>
            <person name="Lutzoni F."/>
            <person name="Magnuson J."/>
            <person name="Mondo S."/>
            <person name="Nolan M."/>
            <person name="Ohm R."/>
            <person name="Pangilinan J."/>
            <person name="Park H.-J."/>
            <person name="Ramirez L."/>
            <person name="Alfaro M."/>
            <person name="Sun H."/>
            <person name="Tritt A."/>
            <person name="Yoshinaga Y."/>
            <person name="Zwiers L.-H."/>
            <person name="Turgeon B."/>
            <person name="Goodwin S."/>
            <person name="Spatafora J."/>
            <person name="Crous P."/>
            <person name="Grigoriev I."/>
        </authorList>
    </citation>
    <scope>NUCLEOTIDE SEQUENCE [LARGE SCALE GENOMIC DNA]</scope>
    <source>
        <strain evidence="3">CBS 304.66</strain>
    </source>
</reference>
<evidence type="ECO:0000313" key="2">
    <source>
        <dbReference type="EMBL" id="KAF2266840.1"/>
    </source>
</evidence>
<dbReference type="PANTHER" id="PTHR38788:SF3">
    <property type="entry name" value="CLR5 DOMAIN-CONTAINING PROTEIN"/>
    <property type="match status" value="1"/>
</dbReference>
<organism evidence="2 3">
    <name type="scientific">Lojkania enalia</name>
    <dbReference type="NCBI Taxonomy" id="147567"/>
    <lineage>
        <taxon>Eukaryota</taxon>
        <taxon>Fungi</taxon>
        <taxon>Dikarya</taxon>
        <taxon>Ascomycota</taxon>
        <taxon>Pezizomycotina</taxon>
        <taxon>Dothideomycetes</taxon>
        <taxon>Pleosporomycetidae</taxon>
        <taxon>Pleosporales</taxon>
        <taxon>Pleosporales incertae sedis</taxon>
        <taxon>Lojkania</taxon>
    </lineage>
</organism>
<evidence type="ECO:0000313" key="3">
    <source>
        <dbReference type="Proteomes" id="UP000800093"/>
    </source>
</evidence>
<dbReference type="Pfam" id="PF14420">
    <property type="entry name" value="Clr5"/>
    <property type="match status" value="1"/>
</dbReference>
<protein>
    <recommendedName>
        <fullName evidence="1">Clr5 domain-containing protein</fullName>
    </recommendedName>
</protein>
<evidence type="ECO:0000259" key="1">
    <source>
        <dbReference type="Pfam" id="PF14420"/>
    </source>
</evidence>
<dbReference type="InterPro" id="IPR025676">
    <property type="entry name" value="Clr5_dom"/>
</dbReference>
<feature type="domain" description="Clr5" evidence="1">
    <location>
        <begin position="2"/>
        <end position="46"/>
    </location>
</feature>
<dbReference type="Proteomes" id="UP000800093">
    <property type="component" value="Unassembled WGS sequence"/>
</dbReference>
<name>A0A9P4KDY9_9PLEO</name>
<dbReference type="EMBL" id="ML986595">
    <property type="protein sequence ID" value="KAF2266840.1"/>
    <property type="molecule type" value="Genomic_DNA"/>
</dbReference>
<dbReference type="OrthoDB" id="539213at2759"/>
<accession>A0A9P4KDY9</accession>
<proteinExistence type="predicted"/>
<sequence>MDRWEELKPIVEKLYLLEKKRLADVVLILKNDYGFDAVKGQWKKNIPKSKKDKIAEQIESRARAGRRGTSITFQGRTVEPHKIRRHMKMKARTDSQDLVLKKPSNIESVITGSVLLFANSIFLKWNMPYAAMRRSHARPFDHTSLLGLSVPTPGTDISVTTPSSASSPRNAPSPTTLFLKGRAAIDRAHLFAQGQHDKLLMSMDGEERRVMSEWLYQYWFFCFKTAKNWEIQEEVSRDPIEQDPNDESTWLPWPKDWQEPPLPTRLRGALEHNDFSTISAATLPVAIPQIAKAAQRSPGELLLESLGFSIMSRNLTQVTSTIHQLKCENIDFTSLYPLHMATSYLDGYKTCCDIFSELLECGLGTILREMLVNELGHTILDNLMISILKSHSSTTPVVVDDTLKDTARFIGEEIDICSRWDADSLCVRHLLAKGNPSTPFAWKHKFCHTSIQTICHCIIRMYNWGPGCLMGTASGLYVRRCFDCGMKLQLQPLHSLVMTAYHLASSGCQDEDLSGMLACLLCLISCGLDPRETASVSVIAFVQTDAPEIRCDHEDLTPAKLAEKISTYPTVSSWSAKARSGWVVFCGVLRLCEDIDSELEGEWDDVSMENGQDCDINSLVCYFRARRDLATLWASVQAELLTYRRLDDGMDWVSQNFSMEELRSQLDRGESLSVGYVKQDLLQPHRICGNFNCFSLATQPDATTPDIANLDIWERATYGVLDDD</sequence>